<keyword evidence="10" id="KW-1185">Reference proteome</keyword>
<evidence type="ECO:0000256" key="6">
    <source>
        <dbReference type="ARBA" id="ARBA00048431"/>
    </source>
</evidence>
<dbReference type="Pfam" id="PF01082">
    <property type="entry name" value="Cu2_monooxygen"/>
    <property type="match status" value="1"/>
</dbReference>
<evidence type="ECO:0000313" key="10">
    <source>
        <dbReference type="Proteomes" id="UP001217089"/>
    </source>
</evidence>
<dbReference type="InterPro" id="IPR014784">
    <property type="entry name" value="Cu2_ascorb_mOase-like_C"/>
</dbReference>
<dbReference type="Proteomes" id="UP001217089">
    <property type="component" value="Unassembled WGS sequence"/>
</dbReference>
<gene>
    <name evidence="9" type="ORF">KUTeg_017961</name>
</gene>
<dbReference type="InterPro" id="IPR024548">
    <property type="entry name" value="Cu2_monoox_C"/>
</dbReference>
<dbReference type="InterPro" id="IPR008977">
    <property type="entry name" value="PHM/PNGase_F_dom_sf"/>
</dbReference>
<dbReference type="SUPFAM" id="SSF49742">
    <property type="entry name" value="PHM/PNGase F"/>
    <property type="match status" value="2"/>
</dbReference>
<dbReference type="EC" id="1.14.17.3" evidence="1"/>
<dbReference type="Gene3D" id="2.60.120.230">
    <property type="match status" value="1"/>
</dbReference>
<dbReference type="InterPro" id="IPR000720">
    <property type="entry name" value="PHM/PAL"/>
</dbReference>
<feature type="domain" description="Copper type II ascorbate-dependent monooxygenase N-terminal" evidence="7">
    <location>
        <begin position="75"/>
        <end position="192"/>
    </location>
</feature>
<evidence type="ECO:0000313" key="9">
    <source>
        <dbReference type="EMBL" id="KAJ8304378.1"/>
    </source>
</evidence>
<dbReference type="Pfam" id="PF03712">
    <property type="entry name" value="Cu2_monoox_C"/>
    <property type="match status" value="1"/>
</dbReference>
<feature type="domain" description="Copper type II ascorbate-dependent monooxygenase C-terminal" evidence="8">
    <location>
        <begin position="207"/>
        <end position="349"/>
    </location>
</feature>
<comment type="caution">
    <text evidence="9">The sequence shown here is derived from an EMBL/GenBank/DDBJ whole genome shotgun (WGS) entry which is preliminary data.</text>
</comment>
<evidence type="ECO:0000256" key="3">
    <source>
        <dbReference type="ARBA" id="ARBA00022729"/>
    </source>
</evidence>
<name>A0ABQ9EM79_TEGGR</name>
<dbReference type="InterPro" id="IPR000323">
    <property type="entry name" value="Cu2_ascorb_mOase_N"/>
</dbReference>
<reference evidence="9 10" key="1">
    <citation type="submission" date="2022-12" db="EMBL/GenBank/DDBJ databases">
        <title>Chromosome-level genome of Tegillarca granosa.</title>
        <authorList>
            <person name="Kim J."/>
        </authorList>
    </citation>
    <scope>NUCLEOTIDE SEQUENCE [LARGE SCALE GENOMIC DNA]</scope>
    <source>
        <strain evidence="9">Teg-2019</strain>
        <tissue evidence="9">Adductor muscle</tissue>
    </source>
</reference>
<comment type="catalytic activity">
    <reaction evidence="6">
        <text>a [peptide]-C-terminal glycine + 2 L-ascorbate + O2 = a [peptide]-C-terminal (2S)-2-hydroxyglycine + 2 monodehydro-L-ascorbate radical + H2O</text>
        <dbReference type="Rhea" id="RHEA:21452"/>
        <dbReference type="Rhea" id="RHEA-COMP:13486"/>
        <dbReference type="Rhea" id="RHEA-COMP:15321"/>
        <dbReference type="ChEBI" id="CHEBI:15377"/>
        <dbReference type="ChEBI" id="CHEBI:15379"/>
        <dbReference type="ChEBI" id="CHEBI:38290"/>
        <dbReference type="ChEBI" id="CHEBI:59513"/>
        <dbReference type="ChEBI" id="CHEBI:137000"/>
        <dbReference type="ChEBI" id="CHEBI:142768"/>
        <dbReference type="EC" id="1.14.17.3"/>
    </reaction>
</comment>
<dbReference type="PRINTS" id="PR00790">
    <property type="entry name" value="PAMONOXGNASE"/>
</dbReference>
<sequence length="395" mass="45694">MILPLSKFADKRKNNFKYKLPNVKSFKVDQANVKLCTCRLNRTGIVCFLSCVLSKPFVEHNQEWWKNDPKYFKKEIRMPNAISNKPDSLICHAAKLDDQEAYILKYEPRASKKIAHHMMVYGCGQPGSSQPYWPCGEMDDRSDVSVCNDGQRQIVYAWAMNANSRELPEGVGFRVSGSTNIKYLVIQMHYKDMFQGMSFIKGLQPKQAGFYVLGNYGYIPPLVKNFHMESACEYRKEDTIYPIGYRTHSHNLGVVTSGYRLRNGIWTEIGRMSPQLPQTFYDVTHNGIDIKKGDILAARCTMTSDREETTAIGPTNKDEMCNFYILYYTYHKTNTLDVQYCFRDAQTFHWKEYLKNIPDTNASSIDGLPEFHRTDPFVKASSHRQPKHVQRQDLM</sequence>
<dbReference type="InterPro" id="IPR036939">
    <property type="entry name" value="Cu2_ascorb_mOase_N_sf"/>
</dbReference>
<dbReference type="EMBL" id="JARBDR010000903">
    <property type="protein sequence ID" value="KAJ8304378.1"/>
    <property type="molecule type" value="Genomic_DNA"/>
</dbReference>
<dbReference type="PANTHER" id="PTHR10680">
    <property type="entry name" value="PEPTIDYL-GLYCINE ALPHA-AMIDATING MONOOXYGENASE"/>
    <property type="match status" value="1"/>
</dbReference>
<accession>A0ABQ9EM79</accession>
<evidence type="ECO:0000256" key="2">
    <source>
        <dbReference type="ARBA" id="ARBA00022723"/>
    </source>
</evidence>
<evidence type="ECO:0000256" key="5">
    <source>
        <dbReference type="ARBA" id="ARBA00023180"/>
    </source>
</evidence>
<organism evidence="9 10">
    <name type="scientific">Tegillarca granosa</name>
    <name type="common">Malaysian cockle</name>
    <name type="synonym">Anadara granosa</name>
    <dbReference type="NCBI Taxonomy" id="220873"/>
    <lineage>
        <taxon>Eukaryota</taxon>
        <taxon>Metazoa</taxon>
        <taxon>Spiralia</taxon>
        <taxon>Lophotrochozoa</taxon>
        <taxon>Mollusca</taxon>
        <taxon>Bivalvia</taxon>
        <taxon>Autobranchia</taxon>
        <taxon>Pteriomorphia</taxon>
        <taxon>Arcoida</taxon>
        <taxon>Arcoidea</taxon>
        <taxon>Arcidae</taxon>
        <taxon>Tegillarca</taxon>
    </lineage>
</organism>
<dbReference type="Gene3D" id="2.60.120.310">
    <property type="entry name" value="Copper type II, ascorbate-dependent monooxygenase, N-terminal domain"/>
    <property type="match status" value="1"/>
</dbReference>
<keyword evidence="3" id="KW-0732">Signal</keyword>
<dbReference type="PANTHER" id="PTHR10680:SF14">
    <property type="entry name" value="PEPTIDYL-GLYCINE ALPHA-AMIDATING MONOOXYGENASE"/>
    <property type="match status" value="1"/>
</dbReference>
<keyword evidence="4" id="KW-1015">Disulfide bond</keyword>
<keyword evidence="2" id="KW-0479">Metal-binding</keyword>
<evidence type="ECO:0000256" key="1">
    <source>
        <dbReference type="ARBA" id="ARBA00012689"/>
    </source>
</evidence>
<keyword evidence="5" id="KW-0325">Glycoprotein</keyword>
<evidence type="ECO:0000259" key="7">
    <source>
        <dbReference type="Pfam" id="PF01082"/>
    </source>
</evidence>
<evidence type="ECO:0000256" key="4">
    <source>
        <dbReference type="ARBA" id="ARBA00023157"/>
    </source>
</evidence>
<evidence type="ECO:0000259" key="8">
    <source>
        <dbReference type="Pfam" id="PF03712"/>
    </source>
</evidence>
<protein>
    <recommendedName>
        <fullName evidence="1">peptidylglycine monooxygenase</fullName>
        <ecNumber evidence="1">1.14.17.3</ecNumber>
    </recommendedName>
</protein>
<proteinExistence type="predicted"/>